<dbReference type="AlphaFoldDB" id="A0A4V3WT02"/>
<evidence type="ECO:0000313" key="2">
    <source>
        <dbReference type="EMBL" id="THG30117.1"/>
    </source>
</evidence>
<dbReference type="OrthoDB" id="5174398at2"/>
<feature type="region of interest" description="Disordered" evidence="1">
    <location>
        <begin position="780"/>
        <end position="805"/>
    </location>
</feature>
<protein>
    <submittedName>
        <fullName evidence="2">Uncharacterized protein</fullName>
    </submittedName>
</protein>
<sequence>MAAEPPLTRAELAAKYPDEAWRRKLLDVLDLVSLLRNSIIDKSYRPSEELNAAVVLSKSGVVVSRRLTTQENVNAKDAHVLALLGLVHVDPLIDIDGLDLPRLERAISNEIIAGALRYPMTLGRELYDRAAELFPEERDYLNHIDTMRLMDGMDQGVFQAGHYLVGPYGIRRLPFARAMGPTTSVPLQHCADMGCGVVHRVQLTTSIEAGVNRCRRDLSKVLQAISDEPSAWNGFISDIIEDDFNSYEVDESATIEYILGDCFSNAELASLCIHAADTLEGKFQANATELGLKGKAKTFVDSLSRAQTLQLLMMSSDQDLATLIDSAVRDGIIAVPADEIRRPKVNGRVSSGAWRLRSQLSRLGIRALSHDKDLPQLRLSALARALFDPDSIEDMEELAWILRGITGDNAQSRLEEFLRTSDPRVTIETLILARRANATKVCADLGIDLQQDNSTLRDSILWKLGFPLPRSLDIRDEYWRLHGTLEGLAKTASVDLTSTAEGLRQASSDYFVSLERFLFDSLCFATWGLVEDHYSAENPFVYFEQSAREFAIRVLNESIDREEDLNSLTAEPTLSIVVEGFMRLSKLLQRLQGKDEELLRVSTASPKWAEKTSLQRFPFRHLHPFLDLLPLSQSAIIETLAEVGSDLNDSGIMTARNGLLHAKQRIPTVGEVEEAMRKARTALDRLESIGCVRNTFAVTSTQINAWGGATTVLASNGRTISFSSPSSFEWAKLPSLNRPHYLMQGAVFAAPNEMLRFSEGFASEYQTYWSKFPVRPEPGNRVVSTQSESLAASEETGTHSAVRAG</sequence>
<evidence type="ECO:0000313" key="3">
    <source>
        <dbReference type="Proteomes" id="UP000309133"/>
    </source>
</evidence>
<dbReference type="Proteomes" id="UP000309133">
    <property type="component" value="Unassembled WGS sequence"/>
</dbReference>
<comment type="caution">
    <text evidence="2">The sequence shown here is derived from an EMBL/GenBank/DDBJ whole genome shotgun (WGS) entry which is preliminary data.</text>
</comment>
<proteinExistence type="predicted"/>
<dbReference type="RefSeq" id="WP_136428552.1">
    <property type="nucleotide sequence ID" value="NZ_SSSM01000005.1"/>
</dbReference>
<evidence type="ECO:0000256" key="1">
    <source>
        <dbReference type="SAM" id="MobiDB-lite"/>
    </source>
</evidence>
<name>A0A4V3WT02_9MICO</name>
<gene>
    <name evidence="2" type="ORF">E6C64_15905</name>
</gene>
<organism evidence="2 3">
    <name type="scientific">Naasia lichenicola</name>
    <dbReference type="NCBI Taxonomy" id="2565933"/>
    <lineage>
        <taxon>Bacteria</taxon>
        <taxon>Bacillati</taxon>
        <taxon>Actinomycetota</taxon>
        <taxon>Actinomycetes</taxon>
        <taxon>Micrococcales</taxon>
        <taxon>Microbacteriaceae</taxon>
        <taxon>Naasia</taxon>
    </lineage>
</organism>
<accession>A0A4V3WT02</accession>
<keyword evidence="3" id="KW-1185">Reference proteome</keyword>
<dbReference type="EMBL" id="SSSM01000005">
    <property type="protein sequence ID" value="THG30117.1"/>
    <property type="molecule type" value="Genomic_DNA"/>
</dbReference>
<reference evidence="2 3" key="1">
    <citation type="submission" date="2019-04" db="EMBL/GenBank/DDBJ databases">
        <authorList>
            <person name="Jiang L."/>
        </authorList>
    </citation>
    <scope>NUCLEOTIDE SEQUENCE [LARGE SCALE GENOMIC DNA]</scope>
    <source>
        <strain evidence="2 3">YIM 131853</strain>
    </source>
</reference>